<accession>A0A4P2VP82</accession>
<dbReference type="KEGG" id="sbf:JCM31447_24030"/>
<name>A0A4P2VP82_FLUSA</name>
<dbReference type="AlphaFoldDB" id="A0A4P2VP82"/>
<sequence>MKFLKLGIFFLTIFSQFYVYSSTFNKTKSFRDFQKSKRGEKKYLLCVHKDNTFDYIWATTKDRSVAYVMGEPLHAISGEVVTKNPLVAELFYVDRSEAKRISNLCPMDYYIQPAEYYPIKLYQMLIIIEKNKYYIFPGHAAIESIEENNELFFAHRG</sequence>
<keyword evidence="2" id="KW-1185">Reference proteome</keyword>
<proteinExistence type="predicted"/>
<dbReference type="Proteomes" id="UP000291236">
    <property type="component" value="Chromosome"/>
</dbReference>
<dbReference type="EMBL" id="AP019368">
    <property type="protein sequence ID" value="BBH53950.1"/>
    <property type="molecule type" value="Genomic_DNA"/>
</dbReference>
<protein>
    <submittedName>
        <fullName evidence="1">Uncharacterized protein</fullName>
    </submittedName>
</protein>
<dbReference type="RefSeq" id="WP_130610829.1">
    <property type="nucleotide sequence ID" value="NZ_AP019368.1"/>
</dbReference>
<evidence type="ECO:0000313" key="1">
    <source>
        <dbReference type="EMBL" id="BBH53950.1"/>
    </source>
</evidence>
<reference evidence="1 2" key="1">
    <citation type="submission" date="2018-12" db="EMBL/GenBank/DDBJ databases">
        <title>Rubrispira sanarue gen. nov., sp., nov., a member of the order Silvanigrellales, isolated from a brackish lake in Hamamatsu Japan.</title>
        <authorList>
            <person name="Maejima Y."/>
            <person name="Iino T."/>
            <person name="Muraguchi Y."/>
            <person name="Fukuda K."/>
            <person name="Nojiri H."/>
            <person name="Ohkuma M."/>
            <person name="Moriuchi R."/>
            <person name="Dohra H."/>
            <person name="Kimbara K."/>
            <person name="Shintani M."/>
        </authorList>
    </citation>
    <scope>NUCLEOTIDE SEQUENCE [LARGE SCALE GENOMIC DNA]</scope>
    <source>
        <strain evidence="1 2">RF1110005</strain>
    </source>
</reference>
<gene>
    <name evidence="1" type="ORF">JCM31447_24030</name>
</gene>
<organism evidence="1 2">
    <name type="scientific">Fluviispira sanaruensis</name>
    <dbReference type="NCBI Taxonomy" id="2493639"/>
    <lineage>
        <taxon>Bacteria</taxon>
        <taxon>Pseudomonadati</taxon>
        <taxon>Bdellovibrionota</taxon>
        <taxon>Oligoflexia</taxon>
        <taxon>Silvanigrellales</taxon>
        <taxon>Silvanigrellaceae</taxon>
        <taxon>Fluviispira</taxon>
    </lineage>
</organism>
<evidence type="ECO:0000313" key="2">
    <source>
        <dbReference type="Proteomes" id="UP000291236"/>
    </source>
</evidence>